<evidence type="ECO:0000256" key="1">
    <source>
        <dbReference type="ARBA" id="ARBA00001947"/>
    </source>
</evidence>
<gene>
    <name evidence="9" type="ORF">DEW08_17950</name>
</gene>
<evidence type="ECO:0000256" key="3">
    <source>
        <dbReference type="ARBA" id="ARBA00022723"/>
    </source>
</evidence>
<dbReference type="AlphaFoldDB" id="A0A2S2CTJ0"/>
<keyword evidence="10" id="KW-1185">Reference proteome</keyword>
<dbReference type="PANTHER" id="PTHR22726:SF1">
    <property type="entry name" value="METALLOENDOPEPTIDASE OMA1, MITOCHONDRIAL"/>
    <property type="match status" value="1"/>
</dbReference>
<feature type="chain" id="PRO_5015751297" evidence="7">
    <location>
        <begin position="34"/>
        <end position="557"/>
    </location>
</feature>
<keyword evidence="7" id="KW-0732">Signal</keyword>
<dbReference type="GO" id="GO:0004222">
    <property type="term" value="F:metalloendopeptidase activity"/>
    <property type="evidence" value="ECO:0007669"/>
    <property type="project" value="InterPro"/>
</dbReference>
<organism evidence="9 10">
    <name type="scientific">Azospirillum thermophilum</name>
    <dbReference type="NCBI Taxonomy" id="2202148"/>
    <lineage>
        <taxon>Bacteria</taxon>
        <taxon>Pseudomonadati</taxon>
        <taxon>Pseudomonadota</taxon>
        <taxon>Alphaproteobacteria</taxon>
        <taxon>Rhodospirillales</taxon>
        <taxon>Azospirillaceae</taxon>
        <taxon>Azospirillum</taxon>
    </lineage>
</organism>
<evidence type="ECO:0000256" key="7">
    <source>
        <dbReference type="SAM" id="SignalP"/>
    </source>
</evidence>
<dbReference type="Gene3D" id="3.30.2010.10">
    <property type="entry name" value="Metalloproteases ('zincins'), catalytic domain"/>
    <property type="match status" value="1"/>
</dbReference>
<evidence type="ECO:0000256" key="2">
    <source>
        <dbReference type="ARBA" id="ARBA00022670"/>
    </source>
</evidence>
<feature type="domain" description="Peptidase M48" evidence="8">
    <location>
        <begin position="64"/>
        <end position="245"/>
    </location>
</feature>
<comment type="cofactor">
    <cofactor evidence="1">
        <name>Zn(2+)</name>
        <dbReference type="ChEBI" id="CHEBI:29105"/>
    </cofactor>
</comment>
<evidence type="ECO:0000313" key="9">
    <source>
        <dbReference type="EMBL" id="AWK87821.1"/>
    </source>
</evidence>
<reference evidence="10" key="1">
    <citation type="submission" date="2018-05" db="EMBL/GenBank/DDBJ databases">
        <title>Azospirillum thermophila sp. nov., a novel isolated from hot spring.</title>
        <authorList>
            <person name="Zhao Z."/>
        </authorList>
    </citation>
    <scope>NUCLEOTIDE SEQUENCE [LARGE SCALE GENOMIC DNA]</scope>
    <source>
        <strain evidence="10">CFH 70021</strain>
    </source>
</reference>
<dbReference type="GO" id="GO:0051603">
    <property type="term" value="P:proteolysis involved in protein catabolic process"/>
    <property type="evidence" value="ECO:0007669"/>
    <property type="project" value="TreeGrafter"/>
</dbReference>
<dbReference type="GO" id="GO:0016020">
    <property type="term" value="C:membrane"/>
    <property type="evidence" value="ECO:0007669"/>
    <property type="project" value="TreeGrafter"/>
</dbReference>
<keyword evidence="2" id="KW-0645">Protease</keyword>
<dbReference type="InterPro" id="IPR001915">
    <property type="entry name" value="Peptidase_M48"/>
</dbReference>
<evidence type="ECO:0000259" key="8">
    <source>
        <dbReference type="Pfam" id="PF01435"/>
    </source>
</evidence>
<evidence type="ECO:0000256" key="5">
    <source>
        <dbReference type="ARBA" id="ARBA00022833"/>
    </source>
</evidence>
<keyword evidence="5" id="KW-0862">Zinc</keyword>
<dbReference type="CDD" id="cd07333">
    <property type="entry name" value="M48C_bepA_like"/>
    <property type="match status" value="1"/>
</dbReference>
<evidence type="ECO:0000256" key="6">
    <source>
        <dbReference type="ARBA" id="ARBA00023049"/>
    </source>
</evidence>
<dbReference type="Proteomes" id="UP000245629">
    <property type="component" value="Chromosome 2"/>
</dbReference>
<evidence type="ECO:0000313" key="10">
    <source>
        <dbReference type="Proteomes" id="UP000245629"/>
    </source>
</evidence>
<proteinExistence type="predicted"/>
<name>A0A2S2CTJ0_9PROT</name>
<dbReference type="EMBL" id="CP029353">
    <property type="protein sequence ID" value="AWK87821.1"/>
    <property type="molecule type" value="Genomic_DNA"/>
</dbReference>
<dbReference type="GO" id="GO:0046872">
    <property type="term" value="F:metal ion binding"/>
    <property type="evidence" value="ECO:0007669"/>
    <property type="project" value="UniProtKB-KW"/>
</dbReference>
<dbReference type="InterPro" id="IPR051156">
    <property type="entry name" value="Mito/Outer_Membr_Metalloprot"/>
</dbReference>
<dbReference type="OrthoDB" id="9810445at2"/>
<protein>
    <submittedName>
        <fullName evidence="9">Peptidase</fullName>
    </submittedName>
</protein>
<sequence>MPPVTRRTAPRSLLAALMAALLLVCAPVTPAPAGLFDADEEALGAQEHPKILAQFGGAVKDRRLQAYVEGIGRRLAATTERANEPWTFTVLDSDVINAFALPGGYVYITRGLIALAKDEAEVAGVLAHEIGHVTAHHSAQRQQQQTIAGLLAAGVGMVLGNPELGQLAGLGGSAVVASYSRAQELEADSLGVETLVRAGYDPFAMATFLETMRRYGQLEGLRSGKGESGFDFFASHPATEDRVWKAADLARARPPGGRRPVDPYLAAVDGLIWGDSPENGFVRGRSFAHPGLGIAFSVPEGYSLLNGAEQVIAKGRTGAAVVFDGGSAPGTRDPVAYLTGVWAKGAQLQGVQGLTIGGFPAATAVTQGKTEEGAADIRLVAIQFAPDTIYRFTFLSPAGELQRFDSDFRQTANSFHRLTRQEAAGLQPKRIRVVAAQPGDGVEGFVRRMPQDRYAEELFRIINDIPPGTPLPAGRRVKVIEGADPRIRQAGEPPGDCPDISGRVACAPCPTEPRPSHLPARTPPTPAAGAAGACACPSRRCWSPDSARSCWRRWRAC</sequence>
<dbReference type="Pfam" id="PF01435">
    <property type="entry name" value="Peptidase_M48"/>
    <property type="match status" value="1"/>
</dbReference>
<keyword evidence="6" id="KW-0482">Metalloprotease</keyword>
<accession>A0A2S2CTJ0</accession>
<feature type="signal peptide" evidence="7">
    <location>
        <begin position="1"/>
        <end position="33"/>
    </location>
</feature>
<keyword evidence="3" id="KW-0479">Metal-binding</keyword>
<dbReference type="PANTHER" id="PTHR22726">
    <property type="entry name" value="METALLOENDOPEPTIDASE OMA1"/>
    <property type="match status" value="1"/>
</dbReference>
<dbReference type="KEGG" id="azz:DEW08_17950"/>
<evidence type="ECO:0000256" key="4">
    <source>
        <dbReference type="ARBA" id="ARBA00022801"/>
    </source>
</evidence>
<keyword evidence="4" id="KW-0378">Hydrolase</keyword>